<keyword evidence="3" id="KW-0238">DNA-binding</keyword>
<evidence type="ECO:0000256" key="1">
    <source>
        <dbReference type="ARBA" id="ARBA00010923"/>
    </source>
</evidence>
<evidence type="ECO:0000259" key="4">
    <source>
        <dbReference type="Pfam" id="PF01420"/>
    </source>
</evidence>
<dbReference type="PROSITE" id="PS00092">
    <property type="entry name" value="N6_MTASE"/>
    <property type="match status" value="1"/>
</dbReference>
<accession>A0A368W580</accession>
<dbReference type="PANTHER" id="PTHR42998:SF1">
    <property type="entry name" value="TYPE I RESTRICTION ENZYME HINDI METHYLASE SUBUNIT"/>
    <property type="match status" value="1"/>
</dbReference>
<dbReference type="InterPro" id="IPR000055">
    <property type="entry name" value="Restrct_endonuc_typeI_TRD"/>
</dbReference>
<dbReference type="RefSeq" id="WP_114451372.1">
    <property type="nucleotide sequence ID" value="NZ_QPJC01000001.1"/>
</dbReference>
<organism evidence="6 7">
    <name type="scientific">Halopolyspora algeriensis</name>
    <dbReference type="NCBI Taxonomy" id="1500506"/>
    <lineage>
        <taxon>Bacteria</taxon>
        <taxon>Bacillati</taxon>
        <taxon>Actinomycetota</taxon>
        <taxon>Actinomycetes</taxon>
        <taxon>Actinomycetes incertae sedis</taxon>
        <taxon>Halopolyspora</taxon>
    </lineage>
</organism>
<keyword evidence="2" id="KW-0680">Restriction system</keyword>
<dbReference type="OrthoDB" id="9784823at2"/>
<keyword evidence="7" id="KW-1185">Reference proteome</keyword>
<dbReference type="AlphaFoldDB" id="A0A368W580"/>
<comment type="similarity">
    <text evidence="1">Belongs to the type-I restriction system S methylase family.</text>
</comment>
<feature type="domain" description="Type I restriction modification DNA specificity" evidence="4">
    <location>
        <begin position="568"/>
        <end position="744"/>
    </location>
</feature>
<evidence type="ECO:0000256" key="3">
    <source>
        <dbReference type="ARBA" id="ARBA00023125"/>
    </source>
</evidence>
<dbReference type="GO" id="GO:0003677">
    <property type="term" value="F:DNA binding"/>
    <property type="evidence" value="ECO:0007669"/>
    <property type="project" value="UniProtKB-KW"/>
</dbReference>
<evidence type="ECO:0000256" key="2">
    <source>
        <dbReference type="ARBA" id="ARBA00022747"/>
    </source>
</evidence>
<dbReference type="GO" id="GO:0032259">
    <property type="term" value="P:methylation"/>
    <property type="evidence" value="ECO:0007669"/>
    <property type="project" value="InterPro"/>
</dbReference>
<feature type="domain" description="DNA methylase adenine-specific" evidence="5">
    <location>
        <begin position="219"/>
        <end position="518"/>
    </location>
</feature>
<dbReference type="SUPFAM" id="SSF53335">
    <property type="entry name" value="S-adenosyl-L-methionine-dependent methyltransferases"/>
    <property type="match status" value="1"/>
</dbReference>
<dbReference type="PANTHER" id="PTHR42998">
    <property type="entry name" value="TYPE I RESTRICTION ENZYME HINDVIIP M PROTEIN-RELATED"/>
    <property type="match status" value="1"/>
</dbReference>
<name>A0A368W580_9ACTN</name>
<proteinExistence type="inferred from homology"/>
<dbReference type="GO" id="GO:0008170">
    <property type="term" value="F:N-methyltransferase activity"/>
    <property type="evidence" value="ECO:0007669"/>
    <property type="project" value="InterPro"/>
</dbReference>
<dbReference type="SUPFAM" id="SSF116734">
    <property type="entry name" value="DNA methylase specificity domain"/>
    <property type="match status" value="1"/>
</dbReference>
<reference evidence="6 7" key="1">
    <citation type="submission" date="2018-07" db="EMBL/GenBank/DDBJ databases">
        <title>Genomic Encyclopedia of Type Strains, Phase III (KMG-III): the genomes of soil and plant-associated and newly described type strains.</title>
        <authorList>
            <person name="Whitman W."/>
        </authorList>
    </citation>
    <scope>NUCLEOTIDE SEQUENCE [LARGE SCALE GENOMIC DNA]</scope>
    <source>
        <strain evidence="6 7">CECT 8575</strain>
    </source>
</reference>
<dbReference type="EMBL" id="QPJC01000001">
    <property type="protein sequence ID" value="RCW47210.1"/>
    <property type="molecule type" value="Genomic_DNA"/>
</dbReference>
<dbReference type="GO" id="GO:0009307">
    <property type="term" value="P:DNA restriction-modification system"/>
    <property type="evidence" value="ECO:0007669"/>
    <property type="project" value="UniProtKB-KW"/>
</dbReference>
<evidence type="ECO:0000313" key="7">
    <source>
        <dbReference type="Proteomes" id="UP000253495"/>
    </source>
</evidence>
<dbReference type="PRINTS" id="PR00507">
    <property type="entry name" value="N12N6MTFRASE"/>
</dbReference>
<dbReference type="Gene3D" id="3.40.50.150">
    <property type="entry name" value="Vaccinia Virus protein VP39"/>
    <property type="match status" value="1"/>
</dbReference>
<gene>
    <name evidence="6" type="ORF">DFQ14_101556</name>
</gene>
<dbReference type="InterPro" id="IPR052916">
    <property type="entry name" value="Type-I_RE_MTase_Subunit"/>
</dbReference>
<dbReference type="InterPro" id="IPR002052">
    <property type="entry name" value="DNA_methylase_N6_adenine_CS"/>
</dbReference>
<dbReference type="Gene3D" id="3.90.220.20">
    <property type="entry name" value="DNA methylase specificity domains"/>
    <property type="match status" value="1"/>
</dbReference>
<dbReference type="Pfam" id="PF02384">
    <property type="entry name" value="N6_Mtase"/>
    <property type="match status" value="1"/>
</dbReference>
<dbReference type="InterPro" id="IPR044946">
    <property type="entry name" value="Restrct_endonuc_typeI_TRD_sf"/>
</dbReference>
<sequence length="767" mass="83854">MTTSEGHISMADIARLAEVKPAAVSNWRRRSPGFPDPANTVDGEQFAVDDVAAWLDGRKIPKNALKAGEPLDAEYGQRFRRNLDSAGIVVPRQPNAPETSASKPGDFLRGLWQELDGYRNYLEAPFYRDLVLGLLYLRVHDTFRWRELAVASSRGEPQRIREVLTQATDDHRSTLPDLVDPAQLESHAQATGLADIVHLLNQVQPPDAVSGTDTDAHRLFEFLLERLATTDRFHGEFHTPYSVVRTMVELVEPRTGERIHDPCCGTGSLLTGVVKFVREHGGSASELSVSGHALTESSRKLAAMNLSVHGADAELGPGAVHALHDAPEGDHDFDVIVSNPPFAMQDWFRGDPAGDPRWRYGTPPKDRANFAWLQHSIAALAPEGRAAMLMPEGASFRRGREREIRAAMVEAGAVEAVVALPGQLFKATGISVSVWVLKKPEDKSPETVFLLDATGMGRMVERTRRALADEEIERIADLYRKFRAGSATAESGLCRAVPIAEIREHEYLLSPRGYLSDAAAEVTPSNAATATRAHRNDLVRLSNLRTSADTEAEHQLNRISSRMGDDSEPWEQVTLGEVCDVLSGPGGAVGKKFEYSAGGTSVIKPKNIRDNRLITEDVDKVDPDTAERWSRYRLAAGDVLCVRTGTLGRQALVDAEHAGALLGTACFRLRPRGPITGRYLTYWLGTPPAQDWIAGNAPGTTVPSLNARMLRSMPVALPPLRTQEAIGEILGALDDKIAVYERIEQSTAELRDSLTALLGTGTFPLDE</sequence>
<comment type="caution">
    <text evidence="6">The sequence shown here is derived from an EMBL/GenBank/DDBJ whole genome shotgun (WGS) entry which is preliminary data.</text>
</comment>
<protein>
    <submittedName>
        <fullName evidence="6">Type I restriction enzyme M protein</fullName>
    </submittedName>
</protein>
<dbReference type="InterPro" id="IPR003356">
    <property type="entry name" value="DNA_methylase_A-5"/>
</dbReference>
<dbReference type="InterPro" id="IPR029063">
    <property type="entry name" value="SAM-dependent_MTases_sf"/>
</dbReference>
<evidence type="ECO:0000313" key="6">
    <source>
        <dbReference type="EMBL" id="RCW47210.1"/>
    </source>
</evidence>
<evidence type="ECO:0000259" key="5">
    <source>
        <dbReference type="Pfam" id="PF02384"/>
    </source>
</evidence>
<dbReference type="Proteomes" id="UP000253495">
    <property type="component" value="Unassembled WGS sequence"/>
</dbReference>
<dbReference type="CDD" id="cd17256">
    <property type="entry name" value="RMtype1_S_EcoJA65PI-TRD1-CR1_like"/>
    <property type="match status" value="1"/>
</dbReference>
<dbReference type="Pfam" id="PF01420">
    <property type="entry name" value="Methylase_S"/>
    <property type="match status" value="1"/>
</dbReference>